<organism evidence="1 2">
    <name type="scientific">Suillus luteus UH-Slu-Lm8-n1</name>
    <dbReference type="NCBI Taxonomy" id="930992"/>
    <lineage>
        <taxon>Eukaryota</taxon>
        <taxon>Fungi</taxon>
        <taxon>Dikarya</taxon>
        <taxon>Basidiomycota</taxon>
        <taxon>Agaricomycotina</taxon>
        <taxon>Agaricomycetes</taxon>
        <taxon>Agaricomycetidae</taxon>
        <taxon>Boletales</taxon>
        <taxon>Suillineae</taxon>
        <taxon>Suillaceae</taxon>
        <taxon>Suillus</taxon>
    </lineage>
</organism>
<proteinExistence type="predicted"/>
<evidence type="ECO:0000313" key="1">
    <source>
        <dbReference type="EMBL" id="KIK46877.1"/>
    </source>
</evidence>
<sequence length="118" mass="13251">FLGIIIDNELTFKKHTIYALAKGTQYTMACQLMKGIYGQLLKKLHEGVDIPKMLYTADIWCSGLVLKGRGKKNTGREAKGFTLKMARVQRMATTIIMRGMKTTTTDLLDAHANILPFQ</sequence>
<dbReference type="AlphaFoldDB" id="A0A0D0BLY0"/>
<accession>A0A0D0BLY0</accession>
<feature type="non-terminal residue" evidence="1">
    <location>
        <position position="118"/>
    </location>
</feature>
<evidence type="ECO:0000313" key="2">
    <source>
        <dbReference type="Proteomes" id="UP000054485"/>
    </source>
</evidence>
<dbReference type="HOGENOM" id="CLU_114215_0_0_1"/>
<dbReference type="OrthoDB" id="3261222at2759"/>
<reference evidence="1 2" key="1">
    <citation type="submission" date="2014-04" db="EMBL/GenBank/DDBJ databases">
        <authorList>
            <consortium name="DOE Joint Genome Institute"/>
            <person name="Kuo A."/>
            <person name="Ruytinx J."/>
            <person name="Rineau F."/>
            <person name="Colpaert J."/>
            <person name="Kohler A."/>
            <person name="Nagy L.G."/>
            <person name="Floudas D."/>
            <person name="Copeland A."/>
            <person name="Barry K.W."/>
            <person name="Cichocki N."/>
            <person name="Veneault-Fourrey C."/>
            <person name="LaButti K."/>
            <person name="Lindquist E.A."/>
            <person name="Lipzen A."/>
            <person name="Lundell T."/>
            <person name="Morin E."/>
            <person name="Murat C."/>
            <person name="Sun H."/>
            <person name="Tunlid A."/>
            <person name="Henrissat B."/>
            <person name="Grigoriev I.V."/>
            <person name="Hibbett D.S."/>
            <person name="Martin F."/>
            <person name="Nordberg H.P."/>
            <person name="Cantor M.N."/>
            <person name="Hua S.X."/>
        </authorList>
    </citation>
    <scope>NUCLEOTIDE SEQUENCE [LARGE SCALE GENOMIC DNA]</scope>
    <source>
        <strain evidence="1 2">UH-Slu-Lm8-n1</strain>
    </source>
</reference>
<feature type="non-terminal residue" evidence="1">
    <location>
        <position position="1"/>
    </location>
</feature>
<keyword evidence="2" id="KW-1185">Reference proteome</keyword>
<reference evidence="2" key="2">
    <citation type="submission" date="2015-01" db="EMBL/GenBank/DDBJ databases">
        <title>Evolutionary Origins and Diversification of the Mycorrhizal Mutualists.</title>
        <authorList>
            <consortium name="DOE Joint Genome Institute"/>
            <consortium name="Mycorrhizal Genomics Consortium"/>
            <person name="Kohler A."/>
            <person name="Kuo A."/>
            <person name="Nagy L.G."/>
            <person name="Floudas D."/>
            <person name="Copeland A."/>
            <person name="Barry K.W."/>
            <person name="Cichocki N."/>
            <person name="Veneault-Fourrey C."/>
            <person name="LaButti K."/>
            <person name="Lindquist E.A."/>
            <person name="Lipzen A."/>
            <person name="Lundell T."/>
            <person name="Morin E."/>
            <person name="Murat C."/>
            <person name="Riley R."/>
            <person name="Ohm R."/>
            <person name="Sun H."/>
            <person name="Tunlid A."/>
            <person name="Henrissat B."/>
            <person name="Grigoriev I.V."/>
            <person name="Hibbett D.S."/>
            <person name="Martin F."/>
        </authorList>
    </citation>
    <scope>NUCLEOTIDE SEQUENCE [LARGE SCALE GENOMIC DNA]</scope>
    <source>
        <strain evidence="2">UH-Slu-Lm8-n1</strain>
    </source>
</reference>
<dbReference type="EMBL" id="KN835153">
    <property type="protein sequence ID" value="KIK46877.1"/>
    <property type="molecule type" value="Genomic_DNA"/>
</dbReference>
<protein>
    <submittedName>
        <fullName evidence="1">Uncharacterized protein</fullName>
    </submittedName>
</protein>
<name>A0A0D0BLY0_9AGAM</name>
<dbReference type="InParanoid" id="A0A0D0BLY0"/>
<gene>
    <name evidence="1" type="ORF">CY34DRAFT_75146</name>
</gene>
<dbReference type="Proteomes" id="UP000054485">
    <property type="component" value="Unassembled WGS sequence"/>
</dbReference>